<name>A0ABT3XVI7_9FLAO</name>
<proteinExistence type="predicted"/>
<protein>
    <submittedName>
        <fullName evidence="1">Uncharacterized protein</fullName>
    </submittedName>
</protein>
<keyword evidence="2" id="KW-1185">Reference proteome</keyword>
<reference evidence="1" key="1">
    <citation type="submission" date="2022-10" db="EMBL/GenBank/DDBJ databases">
        <title>Chryseobacterium sp. nov., a novel bacterial species.</title>
        <authorList>
            <person name="Cao Y."/>
        </authorList>
    </citation>
    <scope>NUCLEOTIDE SEQUENCE</scope>
    <source>
        <strain evidence="1">CCTCC AB2015118</strain>
    </source>
</reference>
<gene>
    <name evidence="1" type="ORF">OF897_17050</name>
</gene>
<dbReference type="Proteomes" id="UP001073122">
    <property type="component" value="Unassembled WGS sequence"/>
</dbReference>
<evidence type="ECO:0000313" key="2">
    <source>
        <dbReference type="Proteomes" id="UP001073122"/>
    </source>
</evidence>
<organism evidence="1 2">
    <name type="scientific">Chryseobacterium formosus</name>
    <dbReference type="NCBI Taxonomy" id="1537363"/>
    <lineage>
        <taxon>Bacteria</taxon>
        <taxon>Pseudomonadati</taxon>
        <taxon>Bacteroidota</taxon>
        <taxon>Flavobacteriia</taxon>
        <taxon>Flavobacteriales</taxon>
        <taxon>Weeksellaceae</taxon>
        <taxon>Chryseobacterium group</taxon>
        <taxon>Chryseobacterium</taxon>
    </lineage>
</organism>
<dbReference type="EMBL" id="JAOVZW010000021">
    <property type="protein sequence ID" value="MCX8525624.1"/>
    <property type="molecule type" value="Genomic_DNA"/>
</dbReference>
<accession>A0ABT3XVI7</accession>
<sequence>MKKFFLSIIICITFGSYHLHSQSKNNSFDYFVRESTAVNFGNMKELKDKWRELKNDTVVYSSYFKGASCDIPQSKSMNMEIVNDTLIFNFGIKKNDDCERKFGTSGIIVDFVINKNKYPNYKDLKMKYIGRN</sequence>
<evidence type="ECO:0000313" key="1">
    <source>
        <dbReference type="EMBL" id="MCX8525624.1"/>
    </source>
</evidence>
<comment type="caution">
    <text evidence="1">The sequence shown here is derived from an EMBL/GenBank/DDBJ whole genome shotgun (WGS) entry which is preliminary data.</text>
</comment>
<dbReference type="RefSeq" id="WP_267266880.1">
    <property type="nucleotide sequence ID" value="NZ_JAOVZW010000021.1"/>
</dbReference>